<comment type="similarity">
    <text evidence="12">Belongs to the iron/ascorbate-dependent oxidoreductase family. GA20OX subfamily.</text>
</comment>
<dbReference type="GO" id="GO:0045544">
    <property type="term" value="F:gibberellin 20-oxidase activity"/>
    <property type="evidence" value="ECO:0007669"/>
    <property type="project" value="UniProtKB-ARBA"/>
</dbReference>
<keyword evidence="7" id="KW-0479">Metal-binding</keyword>
<dbReference type="Gramene" id="Solyc01g093970.3.1">
    <property type="protein sequence ID" value="Solyc01g093970.3.1"/>
    <property type="gene ID" value="Solyc01g093970.3"/>
</dbReference>
<dbReference type="InterPro" id="IPR026992">
    <property type="entry name" value="DIOX_N"/>
</dbReference>
<dbReference type="GO" id="GO:0046872">
    <property type="term" value="F:metal ion binding"/>
    <property type="evidence" value="ECO:0007669"/>
    <property type="project" value="UniProtKB-KW"/>
</dbReference>
<feature type="domain" description="Fe2OG dioxygenase" evidence="16">
    <location>
        <begin position="849"/>
        <end position="949"/>
    </location>
</feature>
<dbReference type="PANTHER" id="PTHR32116:SF4">
    <property type="entry name" value="POLYGALACTURONATE 4-ALPHA-GALACTURONOSYLTRANSFERASE"/>
    <property type="match status" value="1"/>
</dbReference>
<feature type="transmembrane region" description="Helical" evidence="15">
    <location>
        <begin position="57"/>
        <end position="79"/>
    </location>
</feature>
<evidence type="ECO:0000256" key="1">
    <source>
        <dbReference type="ARBA" id="ARBA00001961"/>
    </source>
</evidence>
<comment type="pathway">
    <text evidence="11">Plant hormone biosynthesis; gibberellin biosynthesis.</text>
</comment>
<accession>A0A3Q7EKX3</accession>
<dbReference type="GO" id="GO:0009686">
    <property type="term" value="P:gibberellin biosynthetic process"/>
    <property type="evidence" value="ECO:0007669"/>
    <property type="project" value="UniProtKB-ARBA"/>
</dbReference>
<dbReference type="PaxDb" id="4081-Solyc01g093970.2.1"/>
<feature type="compositionally biased region" description="Basic and acidic residues" evidence="14">
    <location>
        <begin position="159"/>
        <end position="178"/>
    </location>
</feature>
<feature type="region of interest" description="Disordered" evidence="14">
    <location>
        <begin position="153"/>
        <end position="178"/>
    </location>
</feature>
<keyword evidence="18" id="KW-1185">Reference proteome</keyword>
<keyword evidence="6" id="KW-0808">Transferase</keyword>
<evidence type="ECO:0000256" key="9">
    <source>
        <dbReference type="ARBA" id="ARBA00023002"/>
    </source>
</evidence>
<evidence type="ECO:0000256" key="11">
    <source>
        <dbReference type="ARBA" id="ARBA00037909"/>
    </source>
</evidence>
<dbReference type="InterPro" id="IPR027443">
    <property type="entry name" value="IPNS-like_sf"/>
</dbReference>
<dbReference type="SUPFAM" id="SSF53448">
    <property type="entry name" value="Nucleotide-diphospho-sugar transferases"/>
    <property type="match status" value="1"/>
</dbReference>
<dbReference type="UniPathway" id="UPA00845"/>
<organism evidence="17">
    <name type="scientific">Solanum lycopersicum</name>
    <name type="common">Tomato</name>
    <name type="synonym">Lycopersicon esculentum</name>
    <dbReference type="NCBI Taxonomy" id="4081"/>
    <lineage>
        <taxon>Eukaryota</taxon>
        <taxon>Viridiplantae</taxon>
        <taxon>Streptophyta</taxon>
        <taxon>Embryophyta</taxon>
        <taxon>Tracheophyta</taxon>
        <taxon>Spermatophyta</taxon>
        <taxon>Magnoliopsida</taxon>
        <taxon>eudicotyledons</taxon>
        <taxon>Gunneridae</taxon>
        <taxon>Pentapetalae</taxon>
        <taxon>asterids</taxon>
        <taxon>lamiids</taxon>
        <taxon>Solanales</taxon>
        <taxon>Solanaceae</taxon>
        <taxon>Solanoideae</taxon>
        <taxon>Solaneae</taxon>
        <taxon>Solanum</taxon>
        <taxon>Solanum subgen. Lycopersicon</taxon>
    </lineage>
</organism>
<dbReference type="Gene3D" id="3.90.550.10">
    <property type="entry name" value="Spore Coat Polysaccharide Biosynthesis Protein SpsA, Chain A"/>
    <property type="match status" value="1"/>
</dbReference>
<keyword evidence="5" id="KW-0328">Glycosyltransferase</keyword>
<dbReference type="PROSITE" id="PS51471">
    <property type="entry name" value="FE2OG_OXY"/>
    <property type="match status" value="1"/>
</dbReference>
<evidence type="ECO:0000313" key="17">
    <source>
        <dbReference type="EnsemblPlants" id="Solyc01g093970.3.1"/>
    </source>
</evidence>
<keyword evidence="9" id="KW-0560">Oxidoreductase</keyword>
<keyword evidence="15" id="KW-0472">Membrane</keyword>
<name>A0A3Q7EKX3_SOLLC</name>
<evidence type="ECO:0000256" key="15">
    <source>
        <dbReference type="SAM" id="Phobius"/>
    </source>
</evidence>
<comment type="pathway">
    <text evidence="2">Glycan metabolism; pectin biosynthesis.</text>
</comment>
<proteinExistence type="inferred from homology"/>
<dbReference type="OMA" id="TWHAITP"/>
<dbReference type="InterPro" id="IPR044861">
    <property type="entry name" value="IPNS-like_FE2OG_OXY"/>
</dbReference>
<dbReference type="GO" id="GO:0045489">
    <property type="term" value="P:pectin biosynthetic process"/>
    <property type="evidence" value="ECO:0007669"/>
    <property type="project" value="UniProtKB-UniPathway"/>
</dbReference>
<dbReference type="AlphaFoldDB" id="A0A3Q7EKX3"/>
<evidence type="ECO:0000256" key="14">
    <source>
        <dbReference type="SAM" id="MobiDB-lite"/>
    </source>
</evidence>
<comment type="similarity">
    <text evidence="4">Belongs to the glycosyltransferase 8 family.</text>
</comment>
<dbReference type="FunCoup" id="A0A3Q7EKX3">
    <property type="interactions" value="1570"/>
</dbReference>
<evidence type="ECO:0000256" key="2">
    <source>
        <dbReference type="ARBA" id="ARBA00004877"/>
    </source>
</evidence>
<evidence type="ECO:0000256" key="10">
    <source>
        <dbReference type="ARBA" id="ARBA00023004"/>
    </source>
</evidence>
<dbReference type="Pfam" id="PF01501">
    <property type="entry name" value="Glyco_transf_8"/>
    <property type="match status" value="1"/>
</dbReference>
<dbReference type="Pfam" id="PF14226">
    <property type="entry name" value="DIOX_N"/>
    <property type="match status" value="1"/>
</dbReference>
<sequence>MGAIFDGSFFFPLGVLLWVQFMLISTCVGLLILVFLEQDMALKRGSSGLGTQRNRSAGSSFPIVILIFCSFLAPLIFFVGRGLYTSTSVDHNDFSTTSSKQVIDIIKASTDDLGPLSLDSLRKNNLSASWKFVGQEIVAKKSAADAQVNKPSQVAAADSKPEITRGKRDGPVDGDHSQFVDSTAKFARRQLRERRREKRAADLVKRDDDVTVKLENAAIERSKSVDSSVLGKYSVWRKEADNDNTDSTVRLMRDQMIMARVYISIATMKKKLDLAHDLQARLKESQRALGDAGSDADLTRSAHEKMKAMGQVLSKAREQLYDCKLVTTKLRAMLQSADEQVRGLKRQSTFLSQLAAKTIPNGIHCLSMRLTIDYYLLPPEKRKFPRSENLENPDLFHYALFSDNVLAASVVVNSTIVNAKEPEKHVFHLVSDKLNFGAMNMWFLLNPPGKATIHVENVDEFKWLNSSYCPVLRQLESAAMKEYYFKAAHPNTLSAGSSNLKYRNPKYLSMLNHLRFYLPQVYPKLNKILFLDDDIVVQKDLTGLWSVDLHGKVNGAVETCGQSFHRFDKYLNFSNPHIARNFDPNACGWAYGMNMFDLKEWKKKDITGIYHKWQNMNEDRVLWKLGTLPPGLITFYGLTHPLDKSWHVLGLGYNPSIDRSDIENAAVVHYNDDEKPCPQPPPLLHVPPIDLNGYLSGDPLAVSNATRLVNEACRKHGFFLVVNHGIDTKLINEAHKNMDFFFGKPLVEKEKAKRKVGDYCGYASSFTSRFSCNLPWKETLSFRYSAELPFSHHIVQNYILNVMGQEYTHFGDVYQKYCEEMSKLSLSVMELLGESIGVGRSYFREFFEENDSIMRLNYYPICQKPDLTLGTGPHCDPTSLTILHQDDVGGLEVFVDDKWHSIPTNTNAFVVNIGDTFMVMSNGTYKSCLHRAIVNCRRTRKSLAFFLCPKQDKIVSPPKELITKNLPRKFPDFTWPLFLEFTQKHYRADKNTLDAFVHWLLHKT</sequence>
<dbReference type="InterPro" id="IPR029993">
    <property type="entry name" value="GAUT"/>
</dbReference>
<dbReference type="GO" id="GO:0009805">
    <property type="term" value="P:coumarin biosynthetic process"/>
    <property type="evidence" value="ECO:0007669"/>
    <property type="project" value="UniProtKB-ARBA"/>
</dbReference>
<dbReference type="PANTHER" id="PTHR32116">
    <property type="entry name" value="GALACTURONOSYLTRANSFERASE 4-RELATED"/>
    <property type="match status" value="1"/>
</dbReference>
<evidence type="ECO:0000256" key="3">
    <source>
        <dbReference type="ARBA" id="ARBA00004972"/>
    </source>
</evidence>
<dbReference type="CDD" id="cd06429">
    <property type="entry name" value="GT8_like_1"/>
    <property type="match status" value="1"/>
</dbReference>
<dbReference type="GO" id="GO:0002238">
    <property type="term" value="P:response to molecule of fungal origin"/>
    <property type="evidence" value="ECO:0007669"/>
    <property type="project" value="UniProtKB-ARBA"/>
</dbReference>
<dbReference type="SUPFAM" id="SSF51197">
    <property type="entry name" value="Clavaminate synthase-like"/>
    <property type="match status" value="1"/>
</dbReference>
<comment type="cofactor">
    <cofactor evidence="1">
        <name>L-ascorbate</name>
        <dbReference type="ChEBI" id="CHEBI:38290"/>
    </cofactor>
</comment>
<dbReference type="Gene3D" id="2.60.120.330">
    <property type="entry name" value="B-lactam Antibiotic, Isopenicillin N Synthase, Chain"/>
    <property type="match status" value="1"/>
</dbReference>
<keyword evidence="15" id="KW-1133">Transmembrane helix</keyword>
<dbReference type="Proteomes" id="UP000004994">
    <property type="component" value="Chromosome 1"/>
</dbReference>
<reference evidence="17" key="2">
    <citation type="submission" date="2019-01" db="UniProtKB">
        <authorList>
            <consortium name="EnsemblPlants"/>
        </authorList>
    </citation>
    <scope>IDENTIFICATION</scope>
    <source>
        <strain evidence="17">cv. Heinz 1706</strain>
    </source>
</reference>
<protein>
    <recommendedName>
        <fullName evidence="16">Fe2OG dioxygenase domain-containing protein</fullName>
    </recommendedName>
</protein>
<evidence type="ECO:0000256" key="5">
    <source>
        <dbReference type="ARBA" id="ARBA00022676"/>
    </source>
</evidence>
<dbReference type="PRINTS" id="PR00682">
    <property type="entry name" value="IPNSYNTHASE"/>
</dbReference>
<keyword evidence="10" id="KW-0408">Iron</keyword>
<feature type="transmembrane region" description="Helical" evidence="15">
    <location>
        <begin position="15"/>
        <end position="36"/>
    </location>
</feature>
<dbReference type="GO" id="GO:0047262">
    <property type="term" value="F:polygalacturonate 4-alpha-galacturonosyltransferase activity"/>
    <property type="evidence" value="ECO:0007669"/>
    <property type="project" value="InterPro"/>
</dbReference>
<dbReference type="GO" id="GO:0031418">
    <property type="term" value="F:L-ascorbic acid binding"/>
    <property type="evidence" value="ECO:0007669"/>
    <property type="project" value="UniProtKB-KW"/>
</dbReference>
<keyword evidence="15" id="KW-0812">Transmembrane</keyword>
<comment type="pathway">
    <text evidence="3">Hormone biosynthesis.</text>
</comment>
<dbReference type="Pfam" id="PF25557">
    <property type="entry name" value="GAUT_1"/>
    <property type="match status" value="1"/>
</dbReference>
<evidence type="ECO:0000313" key="18">
    <source>
        <dbReference type="Proteomes" id="UP000004994"/>
    </source>
</evidence>
<evidence type="ECO:0000256" key="7">
    <source>
        <dbReference type="ARBA" id="ARBA00022723"/>
    </source>
</evidence>
<dbReference type="InterPro" id="IPR005123">
    <property type="entry name" value="Oxoglu/Fe-dep_dioxygenase_dom"/>
</dbReference>
<keyword evidence="8" id="KW-0847">Vitamin C</keyword>
<dbReference type="FunFam" id="2.60.120.330:FF:000003">
    <property type="entry name" value="Gibberellin 20 oxidase 2"/>
    <property type="match status" value="1"/>
</dbReference>
<evidence type="ECO:0000259" key="16">
    <source>
        <dbReference type="PROSITE" id="PS51471"/>
    </source>
</evidence>
<evidence type="ECO:0000256" key="4">
    <source>
        <dbReference type="ARBA" id="ARBA00006351"/>
    </source>
</evidence>
<reference evidence="17" key="1">
    <citation type="journal article" date="2012" name="Nature">
        <title>The tomato genome sequence provides insights into fleshy fruit evolution.</title>
        <authorList>
            <consortium name="Tomato Genome Consortium"/>
        </authorList>
    </citation>
    <scope>NUCLEOTIDE SEQUENCE [LARGE SCALE GENOMIC DNA]</scope>
    <source>
        <strain evidence="17">cv. Heinz 1706</strain>
    </source>
</reference>
<dbReference type="Pfam" id="PF03171">
    <property type="entry name" value="2OG-FeII_Oxy"/>
    <property type="match status" value="1"/>
</dbReference>
<evidence type="ECO:0000256" key="8">
    <source>
        <dbReference type="ARBA" id="ARBA00022896"/>
    </source>
</evidence>
<dbReference type="InterPro" id="IPR002495">
    <property type="entry name" value="Glyco_trans_8"/>
</dbReference>
<evidence type="ECO:0000256" key="13">
    <source>
        <dbReference type="ARBA" id="ARBA00050508"/>
    </source>
</evidence>
<dbReference type="EnsemblPlants" id="Solyc01g093970.3.1">
    <property type="protein sequence ID" value="Solyc01g093970.3.1"/>
    <property type="gene ID" value="Solyc01g093970.3"/>
</dbReference>
<dbReference type="InterPro" id="IPR029044">
    <property type="entry name" value="Nucleotide-diphossugar_trans"/>
</dbReference>
<comment type="catalytic activity">
    <reaction evidence="13">
        <text>gibberellin A12 + 2 2-oxoglutarate + 3 O2 + H(+) = gibberellin A9 + 2 succinate + 3 CO2 + 2 H2O</text>
        <dbReference type="Rhea" id="RHEA:60772"/>
        <dbReference type="ChEBI" id="CHEBI:15377"/>
        <dbReference type="ChEBI" id="CHEBI:15378"/>
        <dbReference type="ChEBI" id="CHEBI:15379"/>
        <dbReference type="ChEBI" id="CHEBI:16526"/>
        <dbReference type="ChEBI" id="CHEBI:16810"/>
        <dbReference type="ChEBI" id="CHEBI:30031"/>
        <dbReference type="ChEBI" id="CHEBI:58627"/>
        <dbReference type="ChEBI" id="CHEBI:73255"/>
    </reaction>
    <physiologicalReaction direction="left-to-right" evidence="13">
        <dbReference type="Rhea" id="RHEA:60773"/>
    </physiologicalReaction>
</comment>
<dbReference type="STRING" id="4081.A0A3Q7EKX3"/>
<dbReference type="InParanoid" id="A0A3Q7EKX3"/>
<evidence type="ECO:0000256" key="6">
    <source>
        <dbReference type="ARBA" id="ARBA00022679"/>
    </source>
</evidence>
<evidence type="ECO:0000256" key="12">
    <source>
        <dbReference type="ARBA" id="ARBA00043997"/>
    </source>
</evidence>